<dbReference type="GO" id="GO:0003743">
    <property type="term" value="F:translation initiation factor activity"/>
    <property type="evidence" value="ECO:0007669"/>
    <property type="project" value="UniProtKB-UniRule"/>
</dbReference>
<dbReference type="FunFam" id="3.75.10.10:FF:000001">
    <property type="entry name" value="Eukaryotic translation initiation factor 6"/>
    <property type="match status" value="1"/>
</dbReference>
<protein>
    <recommendedName>
        <fullName evidence="6 7">Multifunctional fusion protein</fullName>
    </recommendedName>
    <domain>
        <recommendedName>
            <fullName evidence="7">Protein-lysine N-methyltransferase EFM4</fullName>
            <ecNumber evidence="7">2.1.1.-</ecNumber>
        </recommendedName>
        <alternativeName>
            <fullName evidence="7">Elongation factor methyltransferase 4</fullName>
        </alternativeName>
    </domain>
    <domain>
        <recommendedName>
            <fullName evidence="6">Eukaryotic translation initiation factor 6</fullName>
            <shortName evidence="6">eIF-6</shortName>
        </recommendedName>
    </domain>
</protein>
<keyword evidence="7" id="KW-0489">Methyltransferase</keyword>
<keyword evidence="2 6" id="KW-0690">Ribosome biogenesis</keyword>
<keyword evidence="7" id="KW-0949">S-adenosyl-L-methionine</keyword>
<dbReference type="OrthoDB" id="4155914at2759"/>
<comment type="subunit">
    <text evidence="6">Monomer. Associates with the 60S ribosomal subunit.</text>
</comment>
<feature type="domain" description="Methyltransferase" evidence="8">
    <location>
        <begin position="389"/>
        <end position="533"/>
    </location>
</feature>
<comment type="function">
    <text evidence="7">S-adenosyl-L-methionine-dependent protein-lysine N-methyltransferase that mono- and dimethylates elongation factor 1-alpha at 'Lys-316'. May play a role in intracellular transport.</text>
</comment>
<proteinExistence type="inferred from homology"/>
<dbReference type="EMBL" id="JAGMUX010000012">
    <property type="protein sequence ID" value="KAH7243286.1"/>
    <property type="molecule type" value="Genomic_DNA"/>
</dbReference>
<dbReference type="GO" id="GO:0016279">
    <property type="term" value="F:protein-lysine N-methyltransferase activity"/>
    <property type="evidence" value="ECO:0007669"/>
    <property type="project" value="UniProtKB-UniRule"/>
</dbReference>
<comment type="PTM">
    <text evidence="6">Phosphorylation at Ser-174 and Ser-175 promotes nuclear export.</text>
</comment>
<keyword evidence="5 6" id="KW-0539">Nucleus</keyword>
<keyword evidence="7" id="KW-0808">Transferase</keyword>
<dbReference type="Gene3D" id="3.75.10.10">
    <property type="entry name" value="L-arginine/glycine Amidinotransferase, Chain A"/>
    <property type="match status" value="1"/>
</dbReference>
<dbReference type="GO" id="GO:0005737">
    <property type="term" value="C:cytoplasm"/>
    <property type="evidence" value="ECO:0007669"/>
    <property type="project" value="UniProtKB-SubCell"/>
</dbReference>
<evidence type="ECO:0000259" key="8">
    <source>
        <dbReference type="Pfam" id="PF13847"/>
    </source>
</evidence>
<dbReference type="HAMAP" id="MF_00032">
    <property type="entry name" value="eIF_6"/>
    <property type="match status" value="1"/>
</dbReference>
<dbReference type="PANTHER" id="PTHR10784">
    <property type="entry name" value="TRANSLATION INITIATION FACTOR 6"/>
    <property type="match status" value="1"/>
</dbReference>
<feature type="modified residue" description="Phosphoserine; by CK1" evidence="6">
    <location>
        <position position="175"/>
    </location>
</feature>
<dbReference type="GO" id="GO:0042273">
    <property type="term" value="P:ribosomal large subunit biogenesis"/>
    <property type="evidence" value="ECO:0007669"/>
    <property type="project" value="UniProtKB-UniRule"/>
</dbReference>
<comment type="similarity">
    <text evidence="7">Belongs to the class I-like SAM-binding methyltransferase superfamily. EFM4 family.</text>
</comment>
<dbReference type="GO" id="GO:0042256">
    <property type="term" value="P:cytosolic ribosome assembly"/>
    <property type="evidence" value="ECO:0007669"/>
    <property type="project" value="UniProtKB-UniRule"/>
</dbReference>
<name>A0A9P9GQ66_FUSRE</name>
<gene>
    <name evidence="7" type="primary">EFM4</name>
    <name evidence="6" type="synonym">TIF6</name>
    <name evidence="9" type="ORF">BKA55DRAFT_704742</name>
</gene>
<evidence type="ECO:0000313" key="10">
    <source>
        <dbReference type="Proteomes" id="UP000720189"/>
    </source>
</evidence>
<feature type="modified residue" description="Phosphoserine; by CK1" evidence="6">
    <location>
        <position position="174"/>
    </location>
</feature>
<keyword evidence="6" id="KW-0597">Phosphoprotein</keyword>
<dbReference type="GO" id="GO:0016192">
    <property type="term" value="P:vesicle-mediated transport"/>
    <property type="evidence" value="ECO:0007669"/>
    <property type="project" value="UniProtKB-UniRule"/>
</dbReference>
<dbReference type="AlphaFoldDB" id="A0A9P9GQ66"/>
<dbReference type="EC" id="2.1.1.-" evidence="7"/>
<comment type="subcellular location">
    <subcellularLocation>
        <location evidence="6">Cytoplasm</location>
    </subcellularLocation>
    <subcellularLocation>
        <location evidence="6">Nucleus</location>
        <location evidence="6">Nucleolus</location>
    </subcellularLocation>
    <text evidence="6">Shuttles between cytoplasm and nucleus/nucleolus.</text>
</comment>
<dbReference type="GO" id="GO:0000054">
    <property type="term" value="P:ribosomal subunit export from nucleus"/>
    <property type="evidence" value="ECO:0007669"/>
    <property type="project" value="UniProtKB-UniRule"/>
</dbReference>
<organism evidence="9 10">
    <name type="scientific">Fusarium redolens</name>
    <dbReference type="NCBI Taxonomy" id="48865"/>
    <lineage>
        <taxon>Eukaryota</taxon>
        <taxon>Fungi</taxon>
        <taxon>Dikarya</taxon>
        <taxon>Ascomycota</taxon>
        <taxon>Pezizomycotina</taxon>
        <taxon>Sordariomycetes</taxon>
        <taxon>Hypocreomycetidae</taxon>
        <taxon>Hypocreales</taxon>
        <taxon>Nectriaceae</taxon>
        <taxon>Fusarium</taxon>
        <taxon>Fusarium redolens species complex</taxon>
    </lineage>
</organism>
<dbReference type="NCBIfam" id="TIGR00323">
    <property type="entry name" value="eIF-6"/>
    <property type="match status" value="1"/>
</dbReference>
<dbReference type="InterPro" id="IPR025714">
    <property type="entry name" value="Methyltranfer_dom"/>
</dbReference>
<keyword evidence="1 6" id="KW-0963">Cytoplasm</keyword>
<evidence type="ECO:0000256" key="5">
    <source>
        <dbReference type="ARBA" id="ARBA00023242"/>
    </source>
</evidence>
<dbReference type="HAMAP" id="MF_03188">
    <property type="entry name" value="Methyltr_EFM4"/>
    <property type="match status" value="1"/>
</dbReference>
<evidence type="ECO:0000313" key="9">
    <source>
        <dbReference type="EMBL" id="KAH7243286.1"/>
    </source>
</evidence>
<dbReference type="InterPro" id="IPR026635">
    <property type="entry name" value="Efm4/METTL10"/>
</dbReference>
<evidence type="ECO:0000256" key="6">
    <source>
        <dbReference type="HAMAP-Rule" id="MF_03132"/>
    </source>
</evidence>
<comment type="function">
    <text evidence="6">Binds to the 60S ribosomal subunit and prevents its association with the 40S ribosomal subunit to form the 80S initiation complex in the cytoplasm. Is also involved in ribosome biogenesis. Associates with pre-60S subunits in the nucleus and is involved in its nuclear export.</text>
</comment>
<evidence type="ECO:0000256" key="3">
    <source>
        <dbReference type="ARBA" id="ARBA00022540"/>
    </source>
</evidence>
<dbReference type="SMART" id="SM00654">
    <property type="entry name" value="eIF6"/>
    <property type="match status" value="1"/>
</dbReference>
<dbReference type="CDD" id="cd00527">
    <property type="entry name" value="IF6"/>
    <property type="match status" value="1"/>
</dbReference>
<dbReference type="GO" id="GO:0032259">
    <property type="term" value="P:methylation"/>
    <property type="evidence" value="ECO:0007669"/>
    <property type="project" value="UniProtKB-KW"/>
</dbReference>
<reference evidence="9" key="1">
    <citation type="journal article" date="2021" name="Nat. Commun.">
        <title>Genetic determinants of endophytism in the Arabidopsis root mycobiome.</title>
        <authorList>
            <person name="Mesny F."/>
            <person name="Miyauchi S."/>
            <person name="Thiergart T."/>
            <person name="Pickel B."/>
            <person name="Atanasova L."/>
            <person name="Karlsson M."/>
            <person name="Huettel B."/>
            <person name="Barry K.W."/>
            <person name="Haridas S."/>
            <person name="Chen C."/>
            <person name="Bauer D."/>
            <person name="Andreopoulos W."/>
            <person name="Pangilinan J."/>
            <person name="LaButti K."/>
            <person name="Riley R."/>
            <person name="Lipzen A."/>
            <person name="Clum A."/>
            <person name="Drula E."/>
            <person name="Henrissat B."/>
            <person name="Kohler A."/>
            <person name="Grigoriev I.V."/>
            <person name="Martin F.M."/>
            <person name="Hacquard S."/>
        </authorList>
    </citation>
    <scope>NUCLEOTIDE SEQUENCE</scope>
    <source>
        <strain evidence="9">MPI-CAGE-AT-0023</strain>
    </source>
</reference>
<keyword evidence="7" id="KW-0813">Transport</keyword>
<dbReference type="GO" id="GO:0005730">
    <property type="term" value="C:nucleolus"/>
    <property type="evidence" value="ECO:0007669"/>
    <property type="project" value="UniProtKB-SubCell"/>
</dbReference>
<dbReference type="CDD" id="cd02440">
    <property type="entry name" value="AdoMet_MTases"/>
    <property type="match status" value="1"/>
</dbReference>
<comment type="similarity">
    <text evidence="6">Belongs to the eIF-6 family.</text>
</comment>
<evidence type="ECO:0000256" key="4">
    <source>
        <dbReference type="ARBA" id="ARBA00022917"/>
    </source>
</evidence>
<dbReference type="Pfam" id="PF01912">
    <property type="entry name" value="eIF-6"/>
    <property type="match status" value="1"/>
</dbReference>
<sequence>MAVRAQFENSNEVGVFSTLTNSYALVALGASENFYSVFEAELQDIIPTVRTTIAGTRIIGRMTAGNRKGLLVPTTTTDQELQHLRNSLPDSVRIQRIEERLSALGNVIVTNDHIALVHPDLERETEEIIADVLGVEVFRQTVADNVLVGSYMSLSNQGGLVHPKTPIQDQDELSSLLQVPLVAGSVNRGSNVVGAGMVVNDWLAVTGLDTTATELSVIESVFRLGEGQGPSNINTSMKDTMVEDGYRLFLSWMEKDYVVLKARVGIALLVYMTHPSDLTCLGSGITVAADYTFAAGFHIVAHVIFIPLETQITSFTMSSNEKPQHLEPSKLGTKQYWDDLYTNEITNHAADPSDIGTVWFDDSDAEAKILEFLDGLLDPSDPDSPVLSHDTTTFLDLGCGNGSLLFSLRGEDWSARALGVDYSPQSIALARQITTTKGDLEKPVEFEEWDLIAGPYDPVLNGEQTEGWDVVLDKGTFDAISLSDEKDVQGRRLCECYRERVLPLVRKGGIFLVTSCNWTETELRGWFEKTSEEGFEIVGRVEYRSFSFGGHKGQTISTLCFRRV</sequence>
<keyword evidence="4 6" id="KW-0648">Protein biosynthesis</keyword>
<evidence type="ECO:0000256" key="7">
    <source>
        <dbReference type="HAMAP-Rule" id="MF_03188"/>
    </source>
</evidence>
<dbReference type="Gene3D" id="3.40.50.150">
    <property type="entry name" value="Vaccinia Virus protein VP39"/>
    <property type="match status" value="1"/>
</dbReference>
<comment type="caution">
    <text evidence="9">The sequence shown here is derived from an EMBL/GenBank/DDBJ whole genome shotgun (WGS) entry which is preliminary data.</text>
</comment>
<dbReference type="GO" id="GO:0043023">
    <property type="term" value="F:ribosomal large subunit binding"/>
    <property type="evidence" value="ECO:0007669"/>
    <property type="project" value="UniProtKB-UniRule"/>
</dbReference>
<evidence type="ECO:0000256" key="2">
    <source>
        <dbReference type="ARBA" id="ARBA00022517"/>
    </source>
</evidence>
<accession>A0A9P9GQ66</accession>
<dbReference type="SUPFAM" id="SSF55909">
    <property type="entry name" value="Pentein"/>
    <property type="match status" value="1"/>
</dbReference>
<dbReference type="InterPro" id="IPR002769">
    <property type="entry name" value="eIF6"/>
</dbReference>
<dbReference type="Proteomes" id="UP000720189">
    <property type="component" value="Unassembled WGS sequence"/>
</dbReference>
<keyword evidence="3 6" id="KW-0396">Initiation factor</keyword>
<dbReference type="InterPro" id="IPR029063">
    <property type="entry name" value="SAM-dependent_MTases_sf"/>
</dbReference>
<evidence type="ECO:0000256" key="1">
    <source>
        <dbReference type="ARBA" id="ARBA00022490"/>
    </source>
</evidence>
<dbReference type="Pfam" id="PF13847">
    <property type="entry name" value="Methyltransf_31"/>
    <property type="match status" value="1"/>
</dbReference>
<keyword evidence="10" id="KW-1185">Reference proteome</keyword>
<dbReference type="SUPFAM" id="SSF53335">
    <property type="entry name" value="S-adenosyl-L-methionine-dependent methyltransferases"/>
    <property type="match status" value="1"/>
</dbReference>